<dbReference type="InParanoid" id="A0A482WQU9"/>
<evidence type="ECO:0000256" key="5">
    <source>
        <dbReference type="ARBA" id="ARBA00022853"/>
    </source>
</evidence>
<dbReference type="InterPro" id="IPR001680">
    <property type="entry name" value="WD40_rpt"/>
</dbReference>
<evidence type="ECO:0000259" key="11">
    <source>
        <dbReference type="Pfam" id="PF07569"/>
    </source>
</evidence>
<comment type="function">
    <text evidence="10">Required for replication-independent chromatin assembly and for the periodic repression of histone gene transcription during the cell cycle.</text>
</comment>
<dbReference type="STRING" id="195883.A0A482WQU9"/>
<dbReference type="OrthoDB" id="1741719at2759"/>
<feature type="domain" description="CAF1B/HIR1 beta-propeller" evidence="12">
    <location>
        <begin position="1"/>
        <end position="207"/>
    </location>
</feature>
<dbReference type="GO" id="GO:0006338">
    <property type="term" value="P:chromatin remodeling"/>
    <property type="evidence" value="ECO:0007669"/>
    <property type="project" value="InterPro"/>
</dbReference>
<comment type="similarity">
    <text evidence="2 10">Belongs to the WD repeat HIR1 family.</text>
</comment>
<dbReference type="GO" id="GO:0006355">
    <property type="term" value="P:regulation of DNA-templated transcription"/>
    <property type="evidence" value="ECO:0007669"/>
    <property type="project" value="InterPro"/>
</dbReference>
<dbReference type="Pfam" id="PF07569">
    <property type="entry name" value="Hira"/>
    <property type="match status" value="1"/>
</dbReference>
<organism evidence="13 14">
    <name type="scientific">Laodelphax striatellus</name>
    <name type="common">Small brown planthopper</name>
    <name type="synonym">Delphax striatella</name>
    <dbReference type="NCBI Taxonomy" id="195883"/>
    <lineage>
        <taxon>Eukaryota</taxon>
        <taxon>Metazoa</taxon>
        <taxon>Ecdysozoa</taxon>
        <taxon>Arthropoda</taxon>
        <taxon>Hexapoda</taxon>
        <taxon>Insecta</taxon>
        <taxon>Pterygota</taxon>
        <taxon>Neoptera</taxon>
        <taxon>Paraneoptera</taxon>
        <taxon>Hemiptera</taxon>
        <taxon>Auchenorrhyncha</taxon>
        <taxon>Fulgoroidea</taxon>
        <taxon>Delphacidae</taxon>
        <taxon>Criomorphinae</taxon>
        <taxon>Laodelphax</taxon>
    </lineage>
</organism>
<reference evidence="13 14" key="1">
    <citation type="journal article" date="2017" name="Gigascience">
        <title>Genome sequence of the small brown planthopper, Laodelphax striatellus.</title>
        <authorList>
            <person name="Zhu J."/>
            <person name="Jiang F."/>
            <person name="Wang X."/>
            <person name="Yang P."/>
            <person name="Bao Y."/>
            <person name="Zhao W."/>
            <person name="Wang W."/>
            <person name="Lu H."/>
            <person name="Wang Q."/>
            <person name="Cui N."/>
            <person name="Li J."/>
            <person name="Chen X."/>
            <person name="Luo L."/>
            <person name="Yu J."/>
            <person name="Kang L."/>
            <person name="Cui F."/>
        </authorList>
    </citation>
    <scope>NUCLEOTIDE SEQUENCE [LARGE SCALE GENOMIC DNA]</scope>
    <source>
        <strain evidence="13">Lst14</strain>
    </source>
</reference>
<evidence type="ECO:0000256" key="6">
    <source>
        <dbReference type="ARBA" id="ARBA00023015"/>
    </source>
</evidence>
<dbReference type="SMART" id="SM00320">
    <property type="entry name" value="WD40"/>
    <property type="match status" value="8"/>
</dbReference>
<keyword evidence="4 10" id="KW-0677">Repeat</keyword>
<gene>
    <name evidence="13" type="ORF">LSTR_LSTR005370</name>
</gene>
<feature type="repeat" description="WD" evidence="9">
    <location>
        <begin position="66"/>
        <end position="99"/>
    </location>
</feature>
<evidence type="ECO:0000256" key="3">
    <source>
        <dbReference type="ARBA" id="ARBA00022574"/>
    </source>
</evidence>
<evidence type="ECO:0000259" key="12">
    <source>
        <dbReference type="Pfam" id="PF24105"/>
    </source>
</evidence>
<dbReference type="InterPro" id="IPR031120">
    <property type="entry name" value="HIR1-like"/>
</dbReference>
<dbReference type="FunCoup" id="A0A482WQU9">
    <property type="interactions" value="1930"/>
</dbReference>
<dbReference type="GO" id="GO:0006351">
    <property type="term" value="P:DNA-templated transcription"/>
    <property type="evidence" value="ECO:0007669"/>
    <property type="project" value="InterPro"/>
</dbReference>
<dbReference type="InterPro" id="IPR015943">
    <property type="entry name" value="WD40/YVTN_repeat-like_dom_sf"/>
</dbReference>
<dbReference type="PROSITE" id="PS50082">
    <property type="entry name" value="WD_REPEATS_2"/>
    <property type="match status" value="3"/>
</dbReference>
<keyword evidence="14" id="KW-1185">Reference proteome</keyword>
<dbReference type="EMBL" id="QKKF02027185">
    <property type="protein sequence ID" value="RZF35957.1"/>
    <property type="molecule type" value="Genomic_DNA"/>
</dbReference>
<dbReference type="InterPro" id="IPR036322">
    <property type="entry name" value="WD40_repeat_dom_sf"/>
</dbReference>
<dbReference type="GO" id="GO:0031491">
    <property type="term" value="F:nucleosome binding"/>
    <property type="evidence" value="ECO:0007669"/>
    <property type="project" value="TreeGrafter"/>
</dbReference>
<evidence type="ECO:0000256" key="7">
    <source>
        <dbReference type="ARBA" id="ARBA00023163"/>
    </source>
</evidence>
<evidence type="ECO:0000256" key="10">
    <source>
        <dbReference type="RuleBase" id="RU364014"/>
    </source>
</evidence>
<dbReference type="InterPro" id="IPR055410">
    <property type="entry name" value="Beta-prop_CAF1B_HIR1"/>
</dbReference>
<evidence type="ECO:0000313" key="14">
    <source>
        <dbReference type="Proteomes" id="UP000291343"/>
    </source>
</evidence>
<dbReference type="InterPro" id="IPR011494">
    <property type="entry name" value="HIRA-like_C"/>
</dbReference>
<dbReference type="Pfam" id="PF09453">
    <property type="entry name" value="HIRA_B"/>
    <property type="match status" value="1"/>
</dbReference>
<comment type="caution">
    <text evidence="13">The sequence shown here is derived from an EMBL/GenBank/DDBJ whole genome shotgun (WGS) entry which is preliminary data.</text>
</comment>
<name>A0A482WQU9_LAOST</name>
<evidence type="ECO:0000256" key="2">
    <source>
        <dbReference type="ARBA" id="ARBA00007306"/>
    </source>
</evidence>
<dbReference type="SMR" id="A0A482WQU9"/>
<feature type="repeat" description="WD" evidence="9">
    <location>
        <begin position="170"/>
        <end position="201"/>
    </location>
</feature>
<sequence>MRVVKPLWVSHDDMPIFSIDIHPDGSRFATGGQGDDSGRVVIWNMAPVVSEEKEIDENCPKMLCQMDNHQACVNSVRWSYSGKLLASGGDDKLIMVWSVARYPGGGNAVFGSKGKMNVETWRCVATLRGHHGDVLDMAWSPHDTWLASCSVDNTVIIWDANKMPEIVAILKGHSGLVKGVTWDPIGKYLSSQSDDKSIRIWRTADWKQETVINEPFQECSGTTLVLRLGWSPDGQYLVSAHAMNGSGPTARIIERDGWRHGMDFVGHRQAVTCVRFNTNILQNYYKSMNKPLQACCCAIGSRDRSISVWVTALKRPLFAMENLFSRPVLDLSWSSSGLQLMACSGDGTVAYFQFTQKELGTALTVDEKNKLYERLYGKSMAGGCDTSNIAIENPELLSIKDDETKMEEDVCEPEKPQVAPPVVKLPPPPPPPVIVTSPLQVNKQIETRTSDGRRRITPIFIPAIPDTGDGPVPFGSDSMTFSSSSENSFNKFYFPIVKCLSSFSLIFSHQQQTASVVPAAVKRSDSNTQSSRKRPRFADKANCQSDAVLPAQTTTAQPAFLPVPVAATKTPISGHSGALPFLNVTSSNSIPVIGSKNVISVENDTLSSPHGLLTRIRLTNGADSKWDYVFGSSVCACVADTKVLCIACKDRTLHIMDTNNGSHLLPPLALPSPASRLVFSPTSNCLLCLTICGRISVWNLNKKCNIITSQSIAPVLGNENGIHVSQCFLTDDGIPLVALSNGRAYMFSLDMSAWMKVGDVTDPIVKNSQETYQSASKHLQGNRVLPLNRLQSFIQSRSSNRPRSFVQSFETSPPCTMSFLDQQLSACKAMKSGPEYRFWLLTSVGFFLQHGNEDKLRNICQDLLGPSHSTASLTKKWDPKILDLSKHELLKDVLKEIGARVESQRLYTEFKDQLDALSCRNGL</sequence>
<dbReference type="AlphaFoldDB" id="A0A482WQU9"/>
<feature type="repeat" description="WD" evidence="9">
    <location>
        <begin position="127"/>
        <end position="168"/>
    </location>
</feature>
<keyword evidence="7 10" id="KW-0804">Transcription</keyword>
<feature type="domain" description="Protein HIRA-like C-terminal" evidence="11">
    <location>
        <begin position="661"/>
        <end position="863"/>
    </location>
</feature>
<accession>A0A482WQU9</accession>
<dbReference type="GO" id="GO:0000417">
    <property type="term" value="C:HIR complex"/>
    <property type="evidence" value="ECO:0007669"/>
    <property type="project" value="TreeGrafter"/>
</dbReference>
<dbReference type="PANTHER" id="PTHR13831:SF0">
    <property type="entry name" value="PROTEIN HIRA"/>
    <property type="match status" value="1"/>
</dbReference>
<dbReference type="Gene3D" id="2.130.10.10">
    <property type="entry name" value="YVTN repeat-like/Quinoprotein amine dehydrogenase"/>
    <property type="match status" value="3"/>
</dbReference>
<keyword evidence="5 10" id="KW-0156">Chromatin regulator</keyword>
<dbReference type="FunFam" id="2.130.10.10:FF:000075">
    <property type="entry name" value="Protein HIRA"/>
    <property type="match status" value="1"/>
</dbReference>
<comment type="subcellular location">
    <subcellularLocation>
        <location evidence="1 10">Nucleus</location>
    </subcellularLocation>
</comment>
<evidence type="ECO:0000256" key="1">
    <source>
        <dbReference type="ARBA" id="ARBA00004123"/>
    </source>
</evidence>
<keyword evidence="10" id="KW-0678">Repressor</keyword>
<dbReference type="InterPro" id="IPR019015">
    <property type="entry name" value="HIRA_B_motif"/>
</dbReference>
<keyword evidence="8 10" id="KW-0539">Nucleus</keyword>
<dbReference type="PROSITE" id="PS50294">
    <property type="entry name" value="WD_REPEATS_REGION"/>
    <property type="match status" value="3"/>
</dbReference>
<dbReference type="PANTHER" id="PTHR13831">
    <property type="entry name" value="MEMBER OF THE HIR1 FAMILY OF WD-REPEAT PROTEINS"/>
    <property type="match status" value="1"/>
</dbReference>
<dbReference type="Pfam" id="PF00400">
    <property type="entry name" value="WD40"/>
    <property type="match status" value="1"/>
</dbReference>
<dbReference type="GO" id="GO:0000785">
    <property type="term" value="C:chromatin"/>
    <property type="evidence" value="ECO:0007669"/>
    <property type="project" value="TreeGrafter"/>
</dbReference>
<evidence type="ECO:0000313" key="13">
    <source>
        <dbReference type="EMBL" id="RZF35957.1"/>
    </source>
</evidence>
<dbReference type="SUPFAM" id="SSF50978">
    <property type="entry name" value="WD40 repeat-like"/>
    <property type="match status" value="2"/>
</dbReference>
<dbReference type="CDD" id="cd00200">
    <property type="entry name" value="WD40"/>
    <property type="match status" value="1"/>
</dbReference>
<dbReference type="Pfam" id="PF24105">
    <property type="entry name" value="Beta-prop_CAF1B_HIR1"/>
    <property type="match status" value="1"/>
</dbReference>
<keyword evidence="3 9" id="KW-0853">WD repeat</keyword>
<dbReference type="Proteomes" id="UP000291343">
    <property type="component" value="Unassembled WGS sequence"/>
</dbReference>
<keyword evidence="6 10" id="KW-0805">Transcription regulation</keyword>
<evidence type="ECO:0000256" key="4">
    <source>
        <dbReference type="ARBA" id="ARBA00022737"/>
    </source>
</evidence>
<protein>
    <recommendedName>
        <fullName evidence="10">Protein HIRA</fullName>
    </recommendedName>
</protein>
<proteinExistence type="inferred from homology"/>
<dbReference type="GO" id="GO:0005634">
    <property type="term" value="C:nucleus"/>
    <property type="evidence" value="ECO:0007669"/>
    <property type="project" value="UniProtKB-SubCell"/>
</dbReference>
<evidence type="ECO:0000256" key="8">
    <source>
        <dbReference type="ARBA" id="ARBA00023242"/>
    </source>
</evidence>
<evidence type="ECO:0000256" key="9">
    <source>
        <dbReference type="PROSITE-ProRule" id="PRU00221"/>
    </source>
</evidence>